<dbReference type="InterPro" id="IPR018555">
    <property type="entry name" value="C630.06c-like"/>
</dbReference>
<reference evidence="2" key="1">
    <citation type="submission" date="2020-10" db="EMBL/GenBank/DDBJ databases">
        <authorList>
            <person name="Muller C M."/>
        </authorList>
    </citation>
    <scope>NUCLEOTIDE SEQUENCE</scope>
    <source>
        <strain evidence="2">THUN-12</strain>
    </source>
</reference>
<organism evidence="2 3">
    <name type="scientific">Blumeria graminis f. sp. triticale</name>
    <dbReference type="NCBI Taxonomy" id="1689686"/>
    <lineage>
        <taxon>Eukaryota</taxon>
        <taxon>Fungi</taxon>
        <taxon>Dikarya</taxon>
        <taxon>Ascomycota</taxon>
        <taxon>Pezizomycotina</taxon>
        <taxon>Leotiomycetes</taxon>
        <taxon>Erysiphales</taxon>
        <taxon>Erysiphaceae</taxon>
        <taxon>Blumeria</taxon>
    </lineage>
</organism>
<dbReference type="Proteomes" id="UP000683417">
    <property type="component" value="Unassembled WGS sequence"/>
</dbReference>
<gene>
    <name evidence="2" type="ORF">BGTH12_LOCUS3352</name>
</gene>
<evidence type="ECO:0000313" key="3">
    <source>
        <dbReference type="Proteomes" id="UP000683417"/>
    </source>
</evidence>
<proteinExistence type="predicted"/>
<comment type="caution">
    <text evidence="2">The sequence shown here is derived from an EMBL/GenBank/DDBJ whole genome shotgun (WGS) entry which is preliminary data.</text>
</comment>
<accession>A0A9W4D0P0</accession>
<protein>
    <submittedName>
        <fullName evidence="2">BgTH12-02237</fullName>
    </submittedName>
</protein>
<dbReference type="AlphaFoldDB" id="A0A9W4D0P0"/>
<feature type="region of interest" description="Disordered" evidence="1">
    <location>
        <begin position="218"/>
        <end position="244"/>
    </location>
</feature>
<sequence length="258" mass="28833">MSSLRPEHVQPIRRENISRNDIDLGGLNDSKCLDDETELVRHLAAIFGPVPSPVPPEWHLVAPAPHEEEKLETAYNFRLFSGAGAGISTITVSQSDEIVCNDMSGGFLSAHRPLSSYIAAPASDEYRQQLIDIAVEGETVYSWSKLRSYAWERPWRVQVINVGTKLHAAQVSKGQLHNNIVPVEKCGKRQRPGKKSRIALRKRVRACELTQIAHRAKRVRRNREKKLKRKAKAKASKAQLLENASQPEINAATINSPV</sequence>
<evidence type="ECO:0000313" key="2">
    <source>
        <dbReference type="EMBL" id="CAD6501994.1"/>
    </source>
</evidence>
<dbReference type="Pfam" id="PF09428">
    <property type="entry name" value="DUF2011"/>
    <property type="match status" value="1"/>
</dbReference>
<feature type="compositionally biased region" description="Basic residues" evidence="1">
    <location>
        <begin position="218"/>
        <end position="235"/>
    </location>
</feature>
<name>A0A9W4D0P0_BLUGR</name>
<dbReference type="EMBL" id="CAJHIT010000005">
    <property type="protein sequence ID" value="CAD6501994.1"/>
    <property type="molecule type" value="Genomic_DNA"/>
</dbReference>
<evidence type="ECO:0000256" key="1">
    <source>
        <dbReference type="SAM" id="MobiDB-lite"/>
    </source>
</evidence>